<evidence type="ECO:0000256" key="5">
    <source>
        <dbReference type="ARBA" id="ARBA00022793"/>
    </source>
</evidence>
<dbReference type="Gene3D" id="3.20.20.70">
    <property type="entry name" value="Aldolase class I"/>
    <property type="match status" value="1"/>
</dbReference>
<evidence type="ECO:0000256" key="7">
    <source>
        <dbReference type="ARBA" id="ARBA00023141"/>
    </source>
</evidence>
<dbReference type="Pfam" id="PF00218">
    <property type="entry name" value="IGPS"/>
    <property type="match status" value="1"/>
</dbReference>
<sequence>MYTLTHIRKALEETFATGAASFNPTACMLMPTLDRGTRLFRGKAGYESQSIATYLPDVPSIFGFFSNGVIGTLDGTFKNPDSIQKTILHGSASCYALFGSRTRRPVYSAKELERDEEEQAATKNPSTIAASLTEAAPRDDDGELILRRREIHGGRAISVSTVQWSVADRTATPTSVLEGFMWDKETEVDRLRERVPLANLLSQVKLSKTTQEEGKGQRDLVGPLREARTAGRFAIVPECKRIDPTRGSLRRRYDVRFLARSFESRGIFPALGVNCDGLLFGGDLEDVETVRGATASALPVLVSDLLLYPYQLYRLALRGADAVILVAAALPAKDLSYMAKIAKSLGMQTVLTVTSDKQIDAVVETLKPGTIECIILSNRIQEDFSIDMTGVQAIRMLQGEALARLKSVHGDDVPILVEGRVGVIKGGEENSIRGYVKELQDNGAWGAVVGEAITKLDDATDENSVLRDFLQN</sequence>
<evidence type="ECO:0000256" key="4">
    <source>
        <dbReference type="ARBA" id="ARBA00022605"/>
    </source>
</evidence>
<reference evidence="10" key="1">
    <citation type="submission" date="2021-01" db="EMBL/GenBank/DDBJ databases">
        <authorList>
            <person name="Corre E."/>
            <person name="Pelletier E."/>
            <person name="Niang G."/>
            <person name="Scheremetjew M."/>
            <person name="Finn R."/>
            <person name="Kale V."/>
            <person name="Holt S."/>
            <person name="Cochrane G."/>
            <person name="Meng A."/>
            <person name="Brown T."/>
            <person name="Cohen L."/>
        </authorList>
    </citation>
    <scope>NUCLEOTIDE SEQUENCE</scope>
    <source>
        <strain evidence="10">308</strain>
    </source>
</reference>
<dbReference type="UniPathway" id="UPA00035">
    <property type="reaction ID" value="UER00043"/>
</dbReference>
<keyword evidence="5" id="KW-0210">Decarboxylase</keyword>
<proteinExistence type="predicted"/>
<evidence type="ECO:0000256" key="8">
    <source>
        <dbReference type="ARBA" id="ARBA00023239"/>
    </source>
</evidence>
<feature type="domain" description="Indole-3-glycerol phosphate synthase" evidence="9">
    <location>
        <begin position="180"/>
        <end position="393"/>
    </location>
</feature>
<dbReference type="InterPro" id="IPR045186">
    <property type="entry name" value="Indole-3-glycerol_P_synth"/>
</dbReference>
<accession>A0A7S1C009</accession>
<evidence type="ECO:0000256" key="3">
    <source>
        <dbReference type="ARBA" id="ARBA00012362"/>
    </source>
</evidence>
<dbReference type="GO" id="GO:0004640">
    <property type="term" value="F:phosphoribosylanthranilate isomerase activity"/>
    <property type="evidence" value="ECO:0007669"/>
    <property type="project" value="TreeGrafter"/>
</dbReference>
<evidence type="ECO:0000256" key="2">
    <source>
        <dbReference type="ARBA" id="ARBA00004696"/>
    </source>
</evidence>
<dbReference type="PANTHER" id="PTHR22854:SF2">
    <property type="entry name" value="INDOLE-3-GLYCEROL-PHOSPHATE SYNTHASE"/>
    <property type="match status" value="1"/>
</dbReference>
<dbReference type="InterPro" id="IPR011060">
    <property type="entry name" value="RibuloseP-bd_barrel"/>
</dbReference>
<comment type="catalytic activity">
    <reaction evidence="1">
        <text>1-(2-carboxyphenylamino)-1-deoxy-D-ribulose 5-phosphate + H(+) = (1S,2R)-1-C-(indol-3-yl)glycerol 3-phosphate + CO2 + H2O</text>
        <dbReference type="Rhea" id="RHEA:23476"/>
        <dbReference type="ChEBI" id="CHEBI:15377"/>
        <dbReference type="ChEBI" id="CHEBI:15378"/>
        <dbReference type="ChEBI" id="CHEBI:16526"/>
        <dbReference type="ChEBI" id="CHEBI:58613"/>
        <dbReference type="ChEBI" id="CHEBI:58866"/>
        <dbReference type="EC" id="4.1.1.48"/>
    </reaction>
</comment>
<dbReference type="PANTHER" id="PTHR22854">
    <property type="entry name" value="TRYPTOPHAN BIOSYNTHESIS PROTEIN"/>
    <property type="match status" value="1"/>
</dbReference>
<gene>
    <name evidence="10" type="ORF">CHYS00102_LOCUS28455</name>
</gene>
<keyword evidence="4" id="KW-0028">Amino-acid biosynthesis</keyword>
<dbReference type="GO" id="GO:0004425">
    <property type="term" value="F:indole-3-glycerol-phosphate synthase activity"/>
    <property type="evidence" value="ECO:0007669"/>
    <property type="project" value="UniProtKB-EC"/>
</dbReference>
<protein>
    <recommendedName>
        <fullName evidence="3">indole-3-glycerol-phosphate synthase</fullName>
        <ecNumber evidence="3">4.1.1.48</ecNumber>
    </recommendedName>
</protein>
<name>A0A7S1C009_9STRA</name>
<dbReference type="InterPro" id="IPR013785">
    <property type="entry name" value="Aldolase_TIM"/>
</dbReference>
<evidence type="ECO:0000259" key="9">
    <source>
        <dbReference type="Pfam" id="PF00218"/>
    </source>
</evidence>
<dbReference type="EC" id="4.1.1.48" evidence="3"/>
<organism evidence="10">
    <name type="scientific">Corethron hystrix</name>
    <dbReference type="NCBI Taxonomy" id="216773"/>
    <lineage>
        <taxon>Eukaryota</taxon>
        <taxon>Sar</taxon>
        <taxon>Stramenopiles</taxon>
        <taxon>Ochrophyta</taxon>
        <taxon>Bacillariophyta</taxon>
        <taxon>Coscinodiscophyceae</taxon>
        <taxon>Corethrophycidae</taxon>
        <taxon>Corethrales</taxon>
        <taxon>Corethraceae</taxon>
        <taxon>Corethron</taxon>
    </lineage>
</organism>
<dbReference type="GO" id="GO:0000162">
    <property type="term" value="P:L-tryptophan biosynthetic process"/>
    <property type="evidence" value="ECO:0007669"/>
    <property type="project" value="UniProtKB-UniPathway"/>
</dbReference>
<dbReference type="AlphaFoldDB" id="A0A7S1C009"/>
<comment type="pathway">
    <text evidence="2">Amino-acid biosynthesis; L-tryptophan biosynthesis; L-tryptophan from chorismate: step 4/5.</text>
</comment>
<evidence type="ECO:0000256" key="6">
    <source>
        <dbReference type="ARBA" id="ARBA00022822"/>
    </source>
</evidence>
<dbReference type="InterPro" id="IPR013798">
    <property type="entry name" value="Indole-3-glycerol_P_synth_dom"/>
</dbReference>
<keyword evidence="8" id="KW-0456">Lyase</keyword>
<evidence type="ECO:0000256" key="1">
    <source>
        <dbReference type="ARBA" id="ARBA00001633"/>
    </source>
</evidence>
<keyword evidence="6" id="KW-0822">Tryptophan biosynthesis</keyword>
<keyword evidence="7" id="KW-0057">Aromatic amino acid biosynthesis</keyword>
<evidence type="ECO:0000313" key="10">
    <source>
        <dbReference type="EMBL" id="CAD8901236.1"/>
    </source>
</evidence>
<dbReference type="SUPFAM" id="SSF51366">
    <property type="entry name" value="Ribulose-phoshate binding barrel"/>
    <property type="match status" value="1"/>
</dbReference>
<dbReference type="EMBL" id="HBFR01038952">
    <property type="protein sequence ID" value="CAD8901236.1"/>
    <property type="molecule type" value="Transcribed_RNA"/>
</dbReference>